<evidence type="ECO:0000256" key="10">
    <source>
        <dbReference type="ARBA" id="ARBA00022989"/>
    </source>
</evidence>
<keyword evidence="12 13" id="KW-0472">Membrane</keyword>
<evidence type="ECO:0000256" key="6">
    <source>
        <dbReference type="ARBA" id="ARBA00022692"/>
    </source>
</evidence>
<dbReference type="CDD" id="cd00082">
    <property type="entry name" value="HisKA"/>
    <property type="match status" value="1"/>
</dbReference>
<keyword evidence="15" id="KW-0813">Transport</keyword>
<evidence type="ECO:0000256" key="5">
    <source>
        <dbReference type="ARBA" id="ARBA00022679"/>
    </source>
</evidence>
<dbReference type="Pfam" id="PF13492">
    <property type="entry name" value="GAF_3"/>
    <property type="match status" value="1"/>
</dbReference>
<gene>
    <name evidence="15" type="ORF">MFUM_1843</name>
</gene>
<dbReference type="SUPFAM" id="SSF55874">
    <property type="entry name" value="ATPase domain of HSP90 chaperone/DNA topoisomerase II/histidine kinase"/>
    <property type="match status" value="1"/>
</dbReference>
<dbReference type="InterPro" id="IPR036890">
    <property type="entry name" value="HATPase_C_sf"/>
</dbReference>
<dbReference type="Gene3D" id="1.20.120.620">
    <property type="entry name" value="Backbone structure of the membrane domain of e. Coli histidine kinase receptor kdpd"/>
    <property type="match status" value="1"/>
</dbReference>
<keyword evidence="6 13" id="KW-0812">Transmembrane</keyword>
<dbReference type="SMART" id="SM00388">
    <property type="entry name" value="HisKA"/>
    <property type="match status" value="1"/>
</dbReference>
<dbReference type="Proteomes" id="UP001161497">
    <property type="component" value="Chromosome"/>
</dbReference>
<evidence type="ECO:0000313" key="15">
    <source>
        <dbReference type="EMBL" id="CAI9086166.1"/>
    </source>
</evidence>
<name>A0ABM9IEP4_9BACT</name>
<evidence type="ECO:0000256" key="11">
    <source>
        <dbReference type="ARBA" id="ARBA00023012"/>
    </source>
</evidence>
<evidence type="ECO:0000256" key="3">
    <source>
        <dbReference type="ARBA" id="ARBA00012438"/>
    </source>
</evidence>
<keyword evidence="15" id="KW-0406">Ion transport</keyword>
<accession>A0ABM9IEP4</accession>
<dbReference type="InterPro" id="IPR025201">
    <property type="entry name" value="KdpD_TM"/>
</dbReference>
<dbReference type="SUPFAM" id="SSF52540">
    <property type="entry name" value="P-loop containing nucleoside triphosphate hydrolases"/>
    <property type="match status" value="1"/>
</dbReference>
<dbReference type="Pfam" id="PF02702">
    <property type="entry name" value="KdpD"/>
    <property type="match status" value="1"/>
</dbReference>
<evidence type="ECO:0000256" key="2">
    <source>
        <dbReference type="ARBA" id="ARBA00004141"/>
    </source>
</evidence>
<dbReference type="SMART" id="SM00387">
    <property type="entry name" value="HATPase_c"/>
    <property type="match status" value="1"/>
</dbReference>
<keyword evidence="11" id="KW-0902">Two-component regulatory system</keyword>
<dbReference type="InterPro" id="IPR003594">
    <property type="entry name" value="HATPase_dom"/>
</dbReference>
<keyword evidence="10 13" id="KW-1133">Transmembrane helix</keyword>
<comment type="subcellular location">
    <subcellularLocation>
        <location evidence="2">Membrane</location>
        <topology evidence="2">Multi-pass membrane protein</topology>
    </subcellularLocation>
</comment>
<dbReference type="PROSITE" id="PS50109">
    <property type="entry name" value="HIS_KIN"/>
    <property type="match status" value="1"/>
</dbReference>
<feature type="transmembrane region" description="Helical" evidence="13">
    <location>
        <begin position="399"/>
        <end position="419"/>
    </location>
</feature>
<dbReference type="Pfam" id="PF13493">
    <property type="entry name" value="DUF4118"/>
    <property type="match status" value="1"/>
</dbReference>
<dbReference type="PANTHER" id="PTHR45569:SF1">
    <property type="entry name" value="SENSOR PROTEIN KDPD"/>
    <property type="match status" value="1"/>
</dbReference>
<evidence type="ECO:0000256" key="4">
    <source>
        <dbReference type="ARBA" id="ARBA00022553"/>
    </source>
</evidence>
<evidence type="ECO:0000256" key="12">
    <source>
        <dbReference type="ARBA" id="ARBA00023136"/>
    </source>
</evidence>
<evidence type="ECO:0000259" key="14">
    <source>
        <dbReference type="PROSITE" id="PS50109"/>
    </source>
</evidence>
<keyword evidence="4" id="KW-0597">Phosphoprotein</keyword>
<dbReference type="InterPro" id="IPR027417">
    <property type="entry name" value="P-loop_NTPase"/>
</dbReference>
<organism evidence="15 16">
    <name type="scientific">Candidatus Methylacidiphilum fumarolicum</name>
    <dbReference type="NCBI Taxonomy" id="591154"/>
    <lineage>
        <taxon>Bacteria</taxon>
        <taxon>Pseudomonadati</taxon>
        <taxon>Verrucomicrobiota</taxon>
        <taxon>Methylacidiphilae</taxon>
        <taxon>Methylacidiphilales</taxon>
        <taxon>Methylacidiphilaceae</taxon>
        <taxon>Methylacidiphilum (ex Ratnadevi et al. 2023)</taxon>
    </lineage>
</organism>
<keyword evidence="15" id="KW-0407">Ion channel</keyword>
<feature type="transmembrane region" description="Helical" evidence="13">
    <location>
        <begin position="479"/>
        <end position="498"/>
    </location>
</feature>
<dbReference type="InterPro" id="IPR038318">
    <property type="entry name" value="KdpD_sf"/>
</dbReference>
<dbReference type="InterPro" id="IPR003018">
    <property type="entry name" value="GAF"/>
</dbReference>
<evidence type="ECO:0000256" key="1">
    <source>
        <dbReference type="ARBA" id="ARBA00000085"/>
    </source>
</evidence>
<dbReference type="InterPro" id="IPR003852">
    <property type="entry name" value="Sig_transdc_His_kinase_KdpD_N"/>
</dbReference>
<dbReference type="SUPFAM" id="SSF52402">
    <property type="entry name" value="Adenine nucleotide alpha hydrolases-like"/>
    <property type="match status" value="1"/>
</dbReference>
<dbReference type="InterPro" id="IPR036097">
    <property type="entry name" value="HisK_dim/P_sf"/>
</dbReference>
<evidence type="ECO:0000256" key="7">
    <source>
        <dbReference type="ARBA" id="ARBA00022741"/>
    </source>
</evidence>
<dbReference type="PANTHER" id="PTHR45569">
    <property type="entry name" value="SENSOR PROTEIN KDPD"/>
    <property type="match status" value="1"/>
</dbReference>
<dbReference type="SUPFAM" id="SSF47384">
    <property type="entry name" value="Homodimeric domain of signal transducing histidine kinase"/>
    <property type="match status" value="1"/>
</dbReference>
<proteinExistence type="predicted"/>
<comment type="catalytic activity">
    <reaction evidence="1">
        <text>ATP + protein L-histidine = ADP + protein N-phospho-L-histidine.</text>
        <dbReference type="EC" id="2.7.13.3"/>
    </reaction>
</comment>
<keyword evidence="7" id="KW-0547">Nucleotide-binding</keyword>
<sequence>MQEEIENRPNPDALLEVVEKEEGEKRRGSLKIFLGMCPGVGKTYAMLQAAQVELNNGKDVVIGFVETHGRRETEQLTKGIPIIPRKIVHYRDILLEEMDLDAILKRKPQLVIVDELAHTNAPGMRHLKRYQDVLEILDAGIDVFTTLNVQHIESRTDMISQITGAPIYEKVPDSIVDMAEIELVDLSPEDLLKRLAEGKVYIPEQARAAALNFFKEGNLRALREIVLRLAAEKAGKDVQEYMQIMHILGPWKISHRLLVAISASPSSETLIRWTRRHAESLKCPWYVVYVETSKVLSEEDQQRLSKNIELAKELGAEIITTTDEDIVRGIFRIAKQRNITQVVLGKPRGKGLIEWFKSRSLLHKLVRESGQIDIHIVGEDESVAAKTPKTFPIIPQSSFSQYGITSLVILAITLLCLWLNQWIGSRSIGMIYLLGIVIIALFVGRGPVIVAAFLSAIIWDYVFLSPRFVIGIQGIENGFVVFTYFVVALVLGQFIARLRAQEKAERRREARISALYMLSQELSQAAGLDEIVIKVIEQLTHVFQAEVAVFLVNPYNNKLSGLPHWASTLKVTEKEAGVANWAFEHGKAAGRFTENLPLSKAYYVPLTTHKGCVGVLGINIPGIQSLSFDQKSLIQAFANQIALVIDRQRLAELAEHARVVAESERLSRTLLNSISHEMRTPLAVITAAVESLSKEDRWMSPTDQRILLEEIKSATFRLNRLVRNLLDMARIESGRFKLKREWTDIHDLINLALKETEKELAGRPLTVNIQQGIPLVRIDFSLMLEALNNLLLNAAIHTPAGSPVELNVSVKKNALVIQVADRGPGIDPEILSRIFEKFYRGTGAPPGGTGLGLSIVKGVVDAHGGKVQVQNRPEGGAVFSIILPLENVPETFPMPQKDETSKV</sequence>
<evidence type="ECO:0000313" key="16">
    <source>
        <dbReference type="Proteomes" id="UP001161497"/>
    </source>
</evidence>
<protein>
    <recommendedName>
        <fullName evidence="3">histidine kinase</fullName>
        <ecNumber evidence="3">2.7.13.3</ecNumber>
    </recommendedName>
</protein>
<reference evidence="15" key="1">
    <citation type="submission" date="2023-03" db="EMBL/GenBank/DDBJ databases">
        <authorList>
            <person name="Cremers G."/>
            <person name="Picone N."/>
        </authorList>
    </citation>
    <scope>NUCLEOTIDE SEQUENCE</scope>
    <source>
        <strain evidence="15">Sample_alias</strain>
    </source>
</reference>
<dbReference type="PRINTS" id="PR00344">
    <property type="entry name" value="BCTRLSENSOR"/>
</dbReference>
<dbReference type="EMBL" id="OX458932">
    <property type="protein sequence ID" value="CAI9086166.1"/>
    <property type="molecule type" value="Genomic_DNA"/>
</dbReference>
<dbReference type="InterPro" id="IPR006016">
    <property type="entry name" value="UspA"/>
</dbReference>
<dbReference type="InterPro" id="IPR005467">
    <property type="entry name" value="His_kinase_dom"/>
</dbReference>
<dbReference type="InterPro" id="IPR004358">
    <property type="entry name" value="Sig_transdc_His_kin-like_C"/>
</dbReference>
<dbReference type="Gene3D" id="3.40.50.300">
    <property type="entry name" value="P-loop containing nucleotide triphosphate hydrolases"/>
    <property type="match status" value="1"/>
</dbReference>
<dbReference type="Gene3D" id="3.40.50.620">
    <property type="entry name" value="HUPs"/>
    <property type="match status" value="1"/>
</dbReference>
<dbReference type="CDD" id="cd00075">
    <property type="entry name" value="HATPase"/>
    <property type="match status" value="1"/>
</dbReference>
<evidence type="ECO:0000256" key="13">
    <source>
        <dbReference type="SAM" id="Phobius"/>
    </source>
</evidence>
<keyword evidence="16" id="KW-1185">Reference proteome</keyword>
<feature type="domain" description="Histidine kinase" evidence="14">
    <location>
        <begin position="673"/>
        <end position="887"/>
    </location>
</feature>
<keyword evidence="8 15" id="KW-0418">Kinase</keyword>
<keyword evidence="5 15" id="KW-0808">Transferase</keyword>
<dbReference type="Pfam" id="PF00582">
    <property type="entry name" value="Usp"/>
    <property type="match status" value="1"/>
</dbReference>
<dbReference type="Pfam" id="PF02518">
    <property type="entry name" value="HATPase_c"/>
    <property type="match status" value="1"/>
</dbReference>
<dbReference type="CDD" id="cd01987">
    <property type="entry name" value="USP_KdpD-like"/>
    <property type="match status" value="1"/>
</dbReference>
<dbReference type="InterPro" id="IPR029016">
    <property type="entry name" value="GAF-like_dom_sf"/>
</dbReference>
<dbReference type="Gene3D" id="3.30.565.10">
    <property type="entry name" value="Histidine kinase-like ATPase, C-terminal domain"/>
    <property type="match status" value="1"/>
</dbReference>
<dbReference type="Pfam" id="PF00512">
    <property type="entry name" value="HisKA"/>
    <property type="match status" value="1"/>
</dbReference>
<feature type="transmembrane region" description="Helical" evidence="13">
    <location>
        <begin position="431"/>
        <end position="459"/>
    </location>
</feature>
<dbReference type="Gene3D" id="3.30.450.40">
    <property type="match status" value="1"/>
</dbReference>
<keyword evidence="9" id="KW-0067">ATP-binding</keyword>
<evidence type="ECO:0000256" key="8">
    <source>
        <dbReference type="ARBA" id="ARBA00022777"/>
    </source>
</evidence>
<dbReference type="RefSeq" id="WP_009059099.1">
    <property type="nucleotide sequence ID" value="NZ_JAHXRZ010000015.1"/>
</dbReference>
<dbReference type="Gene3D" id="1.10.287.130">
    <property type="match status" value="1"/>
</dbReference>
<dbReference type="InterPro" id="IPR052023">
    <property type="entry name" value="Histidine_kinase_KdpD"/>
</dbReference>
<dbReference type="GO" id="GO:0034220">
    <property type="term" value="P:monoatomic ion transmembrane transport"/>
    <property type="evidence" value="ECO:0007669"/>
    <property type="project" value="UniProtKB-KW"/>
</dbReference>
<evidence type="ECO:0000256" key="9">
    <source>
        <dbReference type="ARBA" id="ARBA00022840"/>
    </source>
</evidence>
<dbReference type="InterPro" id="IPR014729">
    <property type="entry name" value="Rossmann-like_a/b/a_fold"/>
</dbReference>
<dbReference type="InterPro" id="IPR003661">
    <property type="entry name" value="HisK_dim/P_dom"/>
</dbReference>
<dbReference type="GO" id="GO:0016301">
    <property type="term" value="F:kinase activity"/>
    <property type="evidence" value="ECO:0007669"/>
    <property type="project" value="UniProtKB-KW"/>
</dbReference>
<dbReference type="EC" id="2.7.13.3" evidence="3"/>
<dbReference type="SUPFAM" id="SSF55781">
    <property type="entry name" value="GAF domain-like"/>
    <property type="match status" value="1"/>
</dbReference>